<evidence type="ECO:0000313" key="3">
    <source>
        <dbReference type="Proteomes" id="UP001165685"/>
    </source>
</evidence>
<comment type="caution">
    <text evidence="2">The sequence shown here is derived from an EMBL/GenBank/DDBJ whole genome shotgun (WGS) entry which is preliminary data.</text>
</comment>
<gene>
    <name evidence="2" type="ORF">O4U47_11250</name>
</gene>
<dbReference type="Gene3D" id="3.40.630.20">
    <property type="entry name" value="Peptidase C15, pyroglutamyl peptidase I-like"/>
    <property type="match status" value="1"/>
</dbReference>
<keyword evidence="3" id="KW-1185">Reference proteome</keyword>
<evidence type="ECO:0000256" key="1">
    <source>
        <dbReference type="SAM" id="MobiDB-lite"/>
    </source>
</evidence>
<feature type="region of interest" description="Disordered" evidence="1">
    <location>
        <begin position="225"/>
        <end position="250"/>
    </location>
</feature>
<dbReference type="EMBL" id="JAQFWP010000016">
    <property type="protein sequence ID" value="MDA2805091.1"/>
    <property type="molecule type" value="Genomic_DNA"/>
</dbReference>
<sequence>MDATPTTAEEDRARREAPRLLLRRSGFAAAAPLFTADLEGAAGADEAARIVTSHGHRLWSEAVRSGQAGDDRPLYWARLALAAILRSWEPPFGLAAEERAALLRRLEYASRGHDDLVFAPDDRQLRVIVTGFDPFGLDEDVRRSNPSGAAALALHGTSFEAGGHTAVVRAAVFPVRWRDFTEGMAEKTLMPHYGATAAPADAVITVSRGQEGRFDLEAYNGAWRSGRADNEDRGEPGPIPLPGDTGAPDPPPQWCRSTLPRRAIVEGAAGRFPIVDNTEVTEIPAGGTEPVVRPDGPTEGSQARAGGGGAYLSNEIAYRNTLLRDTAGRDIPAGHVHTPRLELATEDPSAVTDADFERDRADITEQLKAIVMAAVRARTEGAE</sequence>
<proteinExistence type="predicted"/>
<feature type="compositionally biased region" description="Basic and acidic residues" evidence="1">
    <location>
        <begin position="226"/>
        <end position="235"/>
    </location>
</feature>
<dbReference type="Proteomes" id="UP001165685">
    <property type="component" value="Unassembled WGS sequence"/>
</dbReference>
<dbReference type="InterPro" id="IPR036440">
    <property type="entry name" value="Peptidase_C15-like_sf"/>
</dbReference>
<protein>
    <submittedName>
        <fullName evidence="2">Pyroglutamyl peptidase</fullName>
    </submittedName>
</protein>
<reference evidence="2" key="1">
    <citation type="submission" date="2023-01" db="EMBL/GenBank/DDBJ databases">
        <title>Draft genome sequence of Nocardiopsis sp. LSu2-4 isolated from halophytes.</title>
        <authorList>
            <person name="Duangmal K."/>
            <person name="Chantavorakit T."/>
        </authorList>
    </citation>
    <scope>NUCLEOTIDE SEQUENCE</scope>
    <source>
        <strain evidence="2">LSu2-4</strain>
    </source>
</reference>
<dbReference type="SUPFAM" id="SSF53182">
    <property type="entry name" value="Pyrrolidone carboxyl peptidase (pyroglutamate aminopeptidase)"/>
    <property type="match status" value="1"/>
</dbReference>
<organism evidence="2 3">
    <name type="scientific">Nocardiopsis suaedae</name>
    <dbReference type="NCBI Taxonomy" id="3018444"/>
    <lineage>
        <taxon>Bacteria</taxon>
        <taxon>Bacillati</taxon>
        <taxon>Actinomycetota</taxon>
        <taxon>Actinomycetes</taxon>
        <taxon>Streptosporangiales</taxon>
        <taxon>Nocardiopsidaceae</taxon>
        <taxon>Nocardiopsis</taxon>
    </lineage>
</organism>
<accession>A0ABT4TK69</accession>
<evidence type="ECO:0000313" key="2">
    <source>
        <dbReference type="EMBL" id="MDA2805091.1"/>
    </source>
</evidence>
<name>A0ABT4TK69_9ACTN</name>
<feature type="region of interest" description="Disordered" evidence="1">
    <location>
        <begin position="284"/>
        <end position="308"/>
    </location>
</feature>
<dbReference type="RefSeq" id="WP_270677738.1">
    <property type="nucleotide sequence ID" value="NZ_JAQFWP010000016.1"/>
</dbReference>